<evidence type="ECO:0000256" key="7">
    <source>
        <dbReference type="PIRSR" id="PIRSR038994-2"/>
    </source>
</evidence>
<dbReference type="AlphaFoldDB" id="A0A1X7JX32"/>
<dbReference type="Proteomes" id="UP000193355">
    <property type="component" value="Unassembled WGS sequence"/>
</dbReference>
<keyword evidence="3 5" id="KW-0378">Hydrolase</keyword>
<evidence type="ECO:0000256" key="2">
    <source>
        <dbReference type="ARBA" id="ARBA00022723"/>
    </source>
</evidence>
<feature type="binding site" evidence="8">
    <location>
        <position position="220"/>
    </location>
    <ligand>
        <name>Zn(2+)</name>
        <dbReference type="ChEBI" id="CHEBI:29105"/>
    </ligand>
</feature>
<feature type="active site" description="Proton donor/acceptor" evidence="6">
    <location>
        <position position="277"/>
    </location>
</feature>
<protein>
    <submittedName>
        <fullName evidence="10">N-acetylglucosamine 6-phosphate deacetylase</fullName>
    </submittedName>
</protein>
<evidence type="ECO:0000256" key="6">
    <source>
        <dbReference type="PIRSR" id="PIRSR038994-1"/>
    </source>
</evidence>
<keyword evidence="11" id="KW-1185">Reference proteome</keyword>
<dbReference type="PIRSF" id="PIRSF038994">
    <property type="entry name" value="NagA"/>
    <property type="match status" value="1"/>
</dbReference>
<feature type="binding site" evidence="7">
    <location>
        <begin position="223"/>
        <end position="224"/>
    </location>
    <ligand>
        <name>substrate</name>
    </ligand>
</feature>
<dbReference type="CDD" id="cd00854">
    <property type="entry name" value="NagA"/>
    <property type="match status" value="1"/>
</dbReference>
<name>A0A1X7JX32_9BACT</name>
<evidence type="ECO:0000256" key="8">
    <source>
        <dbReference type="PIRSR" id="PIRSR038994-3"/>
    </source>
</evidence>
<dbReference type="SUPFAM" id="SSF51338">
    <property type="entry name" value="Composite domain of metallo-dependent hydrolases"/>
    <property type="match status" value="1"/>
</dbReference>
<dbReference type="GO" id="GO:0046872">
    <property type="term" value="F:metal ion binding"/>
    <property type="evidence" value="ECO:0007669"/>
    <property type="project" value="UniProtKB-KW"/>
</dbReference>
<feature type="binding site" evidence="8">
    <location>
        <position position="137"/>
    </location>
    <ligand>
        <name>Zn(2+)</name>
        <dbReference type="ChEBI" id="CHEBI:29105"/>
    </ligand>
</feature>
<evidence type="ECO:0000259" key="9">
    <source>
        <dbReference type="Pfam" id="PF01979"/>
    </source>
</evidence>
<dbReference type="GO" id="GO:0006046">
    <property type="term" value="P:N-acetylglucosamine catabolic process"/>
    <property type="evidence" value="ECO:0007669"/>
    <property type="project" value="TreeGrafter"/>
</dbReference>
<comment type="similarity">
    <text evidence="1 5">Belongs to the metallo-dependent hydrolases superfamily. NagA family.</text>
</comment>
<evidence type="ECO:0000256" key="3">
    <source>
        <dbReference type="ARBA" id="ARBA00022801"/>
    </source>
</evidence>
<feature type="binding site" evidence="7">
    <location>
        <position position="231"/>
    </location>
    <ligand>
        <name>substrate</name>
    </ligand>
</feature>
<dbReference type="Gene3D" id="2.30.40.10">
    <property type="entry name" value="Urease, subunit C, domain 1"/>
    <property type="match status" value="1"/>
</dbReference>
<dbReference type="GO" id="GO:0008448">
    <property type="term" value="F:N-acetylglucosamine-6-phosphate deacetylase activity"/>
    <property type="evidence" value="ECO:0007669"/>
    <property type="project" value="InterPro"/>
</dbReference>
<accession>A0A1X7JX32</accession>
<dbReference type="Pfam" id="PF01979">
    <property type="entry name" value="Amidohydro_1"/>
    <property type="match status" value="1"/>
</dbReference>
<keyword evidence="4 5" id="KW-0119">Carbohydrate metabolism</keyword>
<evidence type="ECO:0000256" key="5">
    <source>
        <dbReference type="PIRNR" id="PIRNR038994"/>
    </source>
</evidence>
<feature type="domain" description="Amidohydrolase-related" evidence="9">
    <location>
        <begin position="55"/>
        <end position="381"/>
    </location>
</feature>
<feature type="binding site" evidence="7">
    <location>
        <begin position="310"/>
        <end position="312"/>
    </location>
    <ligand>
        <name>substrate</name>
    </ligand>
</feature>
<dbReference type="PANTHER" id="PTHR11113">
    <property type="entry name" value="N-ACETYLGLUCOSAMINE-6-PHOSPHATE DEACETYLASE"/>
    <property type="match status" value="1"/>
</dbReference>
<feature type="binding site" evidence="7">
    <location>
        <position position="254"/>
    </location>
    <ligand>
        <name>substrate</name>
    </ligand>
</feature>
<dbReference type="SUPFAM" id="SSF51556">
    <property type="entry name" value="Metallo-dependent hydrolases"/>
    <property type="match status" value="1"/>
</dbReference>
<dbReference type="InterPro" id="IPR011059">
    <property type="entry name" value="Metal-dep_hydrolase_composite"/>
</dbReference>
<organism evidence="10 11">
    <name type="scientific">Dethiosulfovibrio salsuginis</name>
    <dbReference type="NCBI Taxonomy" id="561720"/>
    <lineage>
        <taxon>Bacteria</taxon>
        <taxon>Thermotogati</taxon>
        <taxon>Synergistota</taxon>
        <taxon>Synergistia</taxon>
        <taxon>Synergistales</taxon>
        <taxon>Dethiosulfovibrionaceae</taxon>
        <taxon>Dethiosulfovibrio</taxon>
    </lineage>
</organism>
<proteinExistence type="inferred from homology"/>
<sequence length="393" mass="41788">MCSEGGESFLLKGGLVCYPWGFQKGDLFFGRSIGSLDDIPQARSNLTSINCDDVIVSPGFVDIHVHGSDGGDVMDGSLESLETMARSMIPTGVTSFIGATMSYPLSSLEEVLSVAAKYRREQLPYNGKAVLLGVHLEGPFLSPFKAGAHIPGYLIDPDPDFVISHRDIVKIVTLAPERDGALSFIALLKSVGINISIGHTVCDYDKAMSAIALGASGFTHLYNAMSPMGHRNPGAVGAAFDSRCWCELIFDGVHVHPAAIRTACKAIAPDRVILITDSIRARGLGDGSFDLGGLTVKVTDDRAELPDGTLAGSVLTMIKGIKNAVEWGALSLHQALNGASLNPAKYIGDDTIGRLERGCKGDVVLIDRDTLSIQGVFVGGELSFCSEWLKSRF</sequence>
<dbReference type="InterPro" id="IPR003764">
    <property type="entry name" value="GlcNAc_6-P_deAcase"/>
</dbReference>
<dbReference type="InterPro" id="IPR006680">
    <property type="entry name" value="Amidohydro-rel"/>
</dbReference>
<dbReference type="NCBIfam" id="TIGR00221">
    <property type="entry name" value="nagA"/>
    <property type="match status" value="1"/>
</dbReference>
<evidence type="ECO:0000256" key="4">
    <source>
        <dbReference type="ARBA" id="ARBA00023277"/>
    </source>
</evidence>
<keyword evidence="2 8" id="KW-0479">Metal-binding</keyword>
<dbReference type="EMBL" id="FXBB01000017">
    <property type="protein sequence ID" value="SMG32655.1"/>
    <property type="molecule type" value="Genomic_DNA"/>
</dbReference>
<evidence type="ECO:0000313" key="11">
    <source>
        <dbReference type="Proteomes" id="UP000193355"/>
    </source>
</evidence>
<feature type="binding site" evidence="8">
    <location>
        <position position="199"/>
    </location>
    <ligand>
        <name>Zn(2+)</name>
        <dbReference type="ChEBI" id="CHEBI:29105"/>
    </ligand>
</feature>
<feature type="binding site" evidence="7">
    <location>
        <position position="148"/>
    </location>
    <ligand>
        <name>substrate</name>
    </ligand>
</feature>
<evidence type="ECO:0000256" key="1">
    <source>
        <dbReference type="ARBA" id="ARBA00010716"/>
    </source>
</evidence>
<reference evidence="11" key="1">
    <citation type="submission" date="2017-04" db="EMBL/GenBank/DDBJ databases">
        <authorList>
            <person name="Varghese N."/>
            <person name="Submissions S."/>
        </authorList>
    </citation>
    <scope>NUCLEOTIDE SEQUENCE [LARGE SCALE GENOMIC DNA]</scope>
    <source>
        <strain evidence="11">USBA 82</strain>
    </source>
</reference>
<evidence type="ECO:0000313" key="10">
    <source>
        <dbReference type="EMBL" id="SMG32655.1"/>
    </source>
</evidence>
<dbReference type="STRING" id="561720.SAMN06275492_11755"/>
<dbReference type="Gene3D" id="3.20.20.140">
    <property type="entry name" value="Metal-dependent hydrolases"/>
    <property type="match status" value="1"/>
</dbReference>
<dbReference type="InterPro" id="IPR032466">
    <property type="entry name" value="Metal_Hydrolase"/>
</dbReference>
<comment type="cofactor">
    <cofactor evidence="8">
        <name>a divalent metal cation</name>
        <dbReference type="ChEBI" id="CHEBI:60240"/>
    </cofactor>
    <text evidence="8">Binds 1 divalent metal cation per subunit.</text>
</comment>
<dbReference type="FunFam" id="3.20.20.140:FF:000004">
    <property type="entry name" value="N-acetylglucosamine-6-phosphate deacetylase"/>
    <property type="match status" value="1"/>
</dbReference>
<dbReference type="PANTHER" id="PTHR11113:SF14">
    <property type="entry name" value="N-ACETYLGLUCOSAMINE-6-PHOSPHATE DEACETYLASE"/>
    <property type="match status" value="1"/>
</dbReference>
<gene>
    <name evidence="10" type="ORF">SAMN06275492_11755</name>
</gene>